<protein>
    <submittedName>
        <fullName evidence="1 3">Uncharacterized protein</fullName>
    </submittedName>
</protein>
<evidence type="ECO:0000313" key="3">
    <source>
        <dbReference type="WBParaSite" id="HNAJ_0000064501-mRNA-1"/>
    </source>
</evidence>
<sequence>MQKPFKIENIPVDDTKFCHTYYWKIFDESSPRHTYIEPNNLTVYFGRNFILRELNIVLASKAKEEFEFHFGSNSSKLVKLNVNNDCHLQSDLDGFRSFNCPLSSLGRIPIDLVTFFTDNISKMKIFSVPSKR</sequence>
<reference evidence="3" key="1">
    <citation type="submission" date="2017-02" db="UniProtKB">
        <authorList>
            <consortium name="WormBaseParasite"/>
        </authorList>
    </citation>
    <scope>IDENTIFICATION</scope>
</reference>
<evidence type="ECO:0000313" key="1">
    <source>
        <dbReference type="EMBL" id="VDN96504.1"/>
    </source>
</evidence>
<proteinExistence type="predicted"/>
<dbReference type="WBParaSite" id="HNAJ_0000064501-mRNA-1">
    <property type="protein sequence ID" value="HNAJ_0000064501-mRNA-1"/>
    <property type="gene ID" value="HNAJ_0000064501"/>
</dbReference>
<organism evidence="3">
    <name type="scientific">Rodentolepis nana</name>
    <name type="common">Dwarf tapeworm</name>
    <name type="synonym">Hymenolepis nana</name>
    <dbReference type="NCBI Taxonomy" id="102285"/>
    <lineage>
        <taxon>Eukaryota</taxon>
        <taxon>Metazoa</taxon>
        <taxon>Spiralia</taxon>
        <taxon>Lophotrochozoa</taxon>
        <taxon>Platyhelminthes</taxon>
        <taxon>Cestoda</taxon>
        <taxon>Eucestoda</taxon>
        <taxon>Cyclophyllidea</taxon>
        <taxon>Hymenolepididae</taxon>
        <taxon>Rodentolepis</taxon>
    </lineage>
</organism>
<reference evidence="1 2" key="2">
    <citation type="submission" date="2018-11" db="EMBL/GenBank/DDBJ databases">
        <authorList>
            <consortium name="Pathogen Informatics"/>
        </authorList>
    </citation>
    <scope>NUCLEOTIDE SEQUENCE [LARGE SCALE GENOMIC DNA]</scope>
</reference>
<keyword evidence="2" id="KW-1185">Reference proteome</keyword>
<gene>
    <name evidence="1" type="ORF">HNAJ_LOCUS645</name>
</gene>
<dbReference type="AlphaFoldDB" id="A0A0R3T1A4"/>
<dbReference type="Proteomes" id="UP000278807">
    <property type="component" value="Unassembled WGS sequence"/>
</dbReference>
<name>A0A0R3T1A4_RODNA</name>
<dbReference type="EMBL" id="UZAE01000195">
    <property type="protein sequence ID" value="VDN96504.1"/>
    <property type="molecule type" value="Genomic_DNA"/>
</dbReference>
<accession>A0A0R3T1A4</accession>
<evidence type="ECO:0000313" key="2">
    <source>
        <dbReference type="Proteomes" id="UP000278807"/>
    </source>
</evidence>